<dbReference type="InterPro" id="IPR007627">
    <property type="entry name" value="RNA_pol_sigma70_r2"/>
</dbReference>
<dbReference type="Proteomes" id="UP000198625">
    <property type="component" value="Unassembled WGS sequence"/>
</dbReference>
<dbReference type="NCBIfam" id="TIGR02846">
    <property type="entry name" value="spore_sigmaK"/>
    <property type="match status" value="1"/>
</dbReference>
<dbReference type="Pfam" id="PF04545">
    <property type="entry name" value="Sigma70_r4"/>
    <property type="match status" value="1"/>
</dbReference>
<dbReference type="InterPro" id="IPR007630">
    <property type="entry name" value="RNA_pol_sigma70_r4"/>
</dbReference>
<dbReference type="InterPro" id="IPR014209">
    <property type="entry name" value="RNA_pol_sigma-K"/>
</dbReference>
<gene>
    <name evidence="9" type="ORF">SAMN05660462_00123</name>
</gene>
<dbReference type="CDD" id="cd06171">
    <property type="entry name" value="Sigma70_r4"/>
    <property type="match status" value="1"/>
</dbReference>
<evidence type="ECO:0000256" key="5">
    <source>
        <dbReference type="ARBA" id="ARBA00023125"/>
    </source>
</evidence>
<comment type="similarity">
    <text evidence="1 7">Belongs to the sigma-70 factor family.</text>
</comment>
<dbReference type="STRING" id="415015.SAMN05660462_00123"/>
<dbReference type="NCBIfam" id="TIGR02937">
    <property type="entry name" value="sigma70-ECF"/>
    <property type="match status" value="1"/>
</dbReference>
<dbReference type="SUPFAM" id="SSF88659">
    <property type="entry name" value="Sigma3 and sigma4 domains of RNA polymerase sigma factors"/>
    <property type="match status" value="1"/>
</dbReference>
<dbReference type="PIRSF" id="PIRSF000770">
    <property type="entry name" value="RNA_pol_sigma-SigE/K"/>
    <property type="match status" value="1"/>
</dbReference>
<keyword evidence="5 7" id="KW-0238">DNA-binding</keyword>
<dbReference type="GO" id="GO:0003677">
    <property type="term" value="F:DNA binding"/>
    <property type="evidence" value="ECO:0007669"/>
    <property type="project" value="UniProtKB-KW"/>
</dbReference>
<reference evidence="9 10" key="1">
    <citation type="submission" date="2016-10" db="EMBL/GenBank/DDBJ databases">
        <authorList>
            <person name="de Groot N.N."/>
        </authorList>
    </citation>
    <scope>NUCLEOTIDE SEQUENCE [LARGE SCALE GENOMIC DNA]</scope>
    <source>
        <strain evidence="9 10">DSM 21650</strain>
    </source>
</reference>
<evidence type="ECO:0000313" key="9">
    <source>
        <dbReference type="EMBL" id="SDY46796.1"/>
    </source>
</evidence>
<dbReference type="InterPro" id="IPR000943">
    <property type="entry name" value="RNA_pol_sigma70"/>
</dbReference>
<dbReference type="AlphaFoldDB" id="A0A1H3K3N8"/>
<dbReference type="InterPro" id="IPR013325">
    <property type="entry name" value="RNA_pol_sigma_r2"/>
</dbReference>
<dbReference type="GO" id="GO:0016987">
    <property type="term" value="F:sigma factor activity"/>
    <property type="evidence" value="ECO:0007669"/>
    <property type="project" value="UniProtKB-KW"/>
</dbReference>
<keyword evidence="6 7" id="KW-0804">Transcription</keyword>
<evidence type="ECO:0000256" key="3">
    <source>
        <dbReference type="ARBA" id="ARBA00023015"/>
    </source>
</evidence>
<dbReference type="EMBL" id="FNQE01000001">
    <property type="protein sequence ID" value="SDY46796.1"/>
    <property type="molecule type" value="Genomic_DNA"/>
</dbReference>
<evidence type="ECO:0000313" key="10">
    <source>
        <dbReference type="Proteomes" id="UP000198625"/>
    </source>
</evidence>
<feature type="domain" description="HTH cro/C1-type" evidence="8">
    <location>
        <begin position="200"/>
        <end position="220"/>
    </location>
</feature>
<keyword evidence="3 7" id="KW-0805">Transcription regulation</keyword>
<keyword evidence="4 7" id="KW-0731">Sigma factor</keyword>
<dbReference type="SUPFAM" id="SSF88946">
    <property type="entry name" value="Sigma2 domain of RNA polymerase sigma factors"/>
    <property type="match status" value="1"/>
</dbReference>
<sequence>MLTAVLAILGCFVKPILPLVGYVSNSSSFPKPLSQEEEENYLILYEQGDEDAKNILVERNLRLVAHIVKKYHNTGREIDDLISIGTIGLIKAITTFDRSKGTRLATYAARCIDNEILMTIRACKKIKSEISLQDPIGVDKEGNELTLIDILGSESDEILEEVDLKMQVKRLYCKMNKVLKDREKIIIELRYGLINGGCKTQREIAKMLGISRSYVSRIEKRAIKKLNKALM</sequence>
<protein>
    <recommendedName>
        <fullName evidence="7">RNA polymerase sigma factor</fullName>
    </recommendedName>
</protein>
<dbReference type="PROSITE" id="PS00715">
    <property type="entry name" value="SIGMA70_1"/>
    <property type="match status" value="1"/>
</dbReference>
<dbReference type="NCBIfam" id="NF004471">
    <property type="entry name" value="PRK05803.1"/>
    <property type="match status" value="1"/>
</dbReference>
<dbReference type="PANTHER" id="PTHR30376">
    <property type="entry name" value="SIGMA FACTOR RPOH HEAT SHOCK RELATED"/>
    <property type="match status" value="1"/>
</dbReference>
<dbReference type="GO" id="GO:0006352">
    <property type="term" value="P:DNA-templated transcription initiation"/>
    <property type="evidence" value="ECO:0007669"/>
    <property type="project" value="InterPro"/>
</dbReference>
<evidence type="ECO:0000256" key="6">
    <source>
        <dbReference type="ARBA" id="ARBA00023163"/>
    </source>
</evidence>
<dbReference type="PROSITE" id="PS00716">
    <property type="entry name" value="SIGMA70_2"/>
    <property type="match status" value="1"/>
</dbReference>
<dbReference type="RefSeq" id="WP_091725785.1">
    <property type="nucleotide sequence ID" value="NZ_FNQE01000001.1"/>
</dbReference>
<dbReference type="InterPro" id="IPR014284">
    <property type="entry name" value="RNA_pol_sigma-70_dom"/>
</dbReference>
<keyword evidence="10" id="KW-1185">Reference proteome</keyword>
<evidence type="ECO:0000259" key="8">
    <source>
        <dbReference type="PROSITE" id="PS50943"/>
    </source>
</evidence>
<dbReference type="InterPro" id="IPR001387">
    <property type="entry name" value="Cro/C1-type_HTH"/>
</dbReference>
<dbReference type="InterPro" id="IPR013324">
    <property type="entry name" value="RNA_pol_sigma_r3/r4-like"/>
</dbReference>
<dbReference type="InterPro" id="IPR050813">
    <property type="entry name" value="Sigma-70_Factor"/>
</dbReference>
<dbReference type="Gene3D" id="1.10.10.10">
    <property type="entry name" value="Winged helix-like DNA-binding domain superfamily/Winged helix DNA-binding domain"/>
    <property type="match status" value="1"/>
</dbReference>
<accession>A0A1H3K3N8</accession>
<evidence type="ECO:0000256" key="7">
    <source>
        <dbReference type="RuleBase" id="RU362124"/>
    </source>
</evidence>
<evidence type="ECO:0000256" key="4">
    <source>
        <dbReference type="ARBA" id="ARBA00023082"/>
    </source>
</evidence>
<keyword evidence="2" id="KW-0749">Sporulation</keyword>
<proteinExistence type="inferred from homology"/>
<dbReference type="PRINTS" id="PR00046">
    <property type="entry name" value="SIGMA70FCT"/>
</dbReference>
<dbReference type="PANTHER" id="PTHR30376:SF3">
    <property type="entry name" value="RNA POLYMERASE SIGMA FACTOR RPOH"/>
    <property type="match status" value="1"/>
</dbReference>
<dbReference type="Gene3D" id="1.20.120.1810">
    <property type="match status" value="1"/>
</dbReference>
<dbReference type="InterPro" id="IPR036388">
    <property type="entry name" value="WH-like_DNA-bd_sf"/>
</dbReference>
<dbReference type="GO" id="GO:0030435">
    <property type="term" value="P:sporulation resulting in formation of a cellular spore"/>
    <property type="evidence" value="ECO:0007669"/>
    <property type="project" value="UniProtKB-KW"/>
</dbReference>
<evidence type="ECO:0000256" key="1">
    <source>
        <dbReference type="ARBA" id="ARBA00007788"/>
    </source>
</evidence>
<dbReference type="PROSITE" id="PS50943">
    <property type="entry name" value="HTH_CROC1"/>
    <property type="match status" value="1"/>
</dbReference>
<name>A0A1H3K3N8_9FIRM</name>
<comment type="function">
    <text evidence="7">Sigma factors are initiation factors that promote the attachment of RNA polymerase to specific initiation sites and are then released.</text>
</comment>
<dbReference type="OrthoDB" id="9809557at2"/>
<dbReference type="Pfam" id="PF04542">
    <property type="entry name" value="Sigma70_r2"/>
    <property type="match status" value="1"/>
</dbReference>
<evidence type="ECO:0000256" key="2">
    <source>
        <dbReference type="ARBA" id="ARBA00022969"/>
    </source>
</evidence>
<organism evidence="9 10">
    <name type="scientific">Proteiniborus ethanoligenes</name>
    <dbReference type="NCBI Taxonomy" id="415015"/>
    <lineage>
        <taxon>Bacteria</taxon>
        <taxon>Bacillati</taxon>
        <taxon>Bacillota</taxon>
        <taxon>Clostridia</taxon>
        <taxon>Eubacteriales</taxon>
        <taxon>Proteiniborus</taxon>
    </lineage>
</organism>